<evidence type="ECO:0000256" key="1">
    <source>
        <dbReference type="ARBA" id="ARBA00023002"/>
    </source>
</evidence>
<dbReference type="AlphaFoldDB" id="A0A3D9ZQ34"/>
<comment type="caution">
    <text evidence="3">The sequence shown here is derived from an EMBL/GenBank/DDBJ whole genome shotgun (WGS) entry which is preliminary data.</text>
</comment>
<dbReference type="NCBIfam" id="TIGR03666">
    <property type="entry name" value="Rv2061_F420"/>
    <property type="match status" value="1"/>
</dbReference>
<evidence type="ECO:0000259" key="2">
    <source>
        <dbReference type="Pfam" id="PF01243"/>
    </source>
</evidence>
<dbReference type="Pfam" id="PF01243">
    <property type="entry name" value="PNPOx_N"/>
    <property type="match status" value="1"/>
</dbReference>
<evidence type="ECO:0000313" key="3">
    <source>
        <dbReference type="EMBL" id="REF99478.1"/>
    </source>
</evidence>
<dbReference type="InterPro" id="IPR011576">
    <property type="entry name" value="Pyridox_Oxase_N"/>
</dbReference>
<keyword evidence="4" id="KW-1185">Reference proteome</keyword>
<dbReference type="InterPro" id="IPR052019">
    <property type="entry name" value="F420H2_bilvrd_red/Heme_oxyg"/>
</dbReference>
<dbReference type="GO" id="GO:0070967">
    <property type="term" value="F:coenzyme F420 binding"/>
    <property type="evidence" value="ECO:0007669"/>
    <property type="project" value="TreeGrafter"/>
</dbReference>
<dbReference type="GO" id="GO:0016627">
    <property type="term" value="F:oxidoreductase activity, acting on the CH-CH group of donors"/>
    <property type="evidence" value="ECO:0007669"/>
    <property type="project" value="TreeGrafter"/>
</dbReference>
<keyword evidence="1" id="KW-0560">Oxidoreductase</keyword>
<dbReference type="PANTHER" id="PTHR35176">
    <property type="entry name" value="HEME OXYGENASE HI_0854-RELATED"/>
    <property type="match status" value="1"/>
</dbReference>
<name>A0A3D9ZQ34_9ACTN</name>
<evidence type="ECO:0000313" key="4">
    <source>
        <dbReference type="Proteomes" id="UP000256913"/>
    </source>
</evidence>
<dbReference type="InterPro" id="IPR012349">
    <property type="entry name" value="Split_barrel_FMN-bd"/>
</dbReference>
<dbReference type="OrthoDB" id="5738083at2"/>
<gene>
    <name evidence="3" type="ORF">DFJ67_5514</name>
</gene>
<organism evidence="3 4">
    <name type="scientific">Asanoa ferruginea</name>
    <dbReference type="NCBI Taxonomy" id="53367"/>
    <lineage>
        <taxon>Bacteria</taxon>
        <taxon>Bacillati</taxon>
        <taxon>Actinomycetota</taxon>
        <taxon>Actinomycetes</taxon>
        <taxon>Micromonosporales</taxon>
        <taxon>Micromonosporaceae</taxon>
        <taxon>Asanoa</taxon>
    </lineage>
</organism>
<dbReference type="SUPFAM" id="SSF50475">
    <property type="entry name" value="FMN-binding split barrel"/>
    <property type="match status" value="1"/>
</dbReference>
<protein>
    <recommendedName>
        <fullName evidence="2">Pyridoxamine 5'-phosphate oxidase N-terminal domain-containing protein</fullName>
    </recommendedName>
</protein>
<dbReference type="GO" id="GO:0005829">
    <property type="term" value="C:cytosol"/>
    <property type="evidence" value="ECO:0007669"/>
    <property type="project" value="TreeGrafter"/>
</dbReference>
<proteinExistence type="predicted"/>
<accession>A0A3D9ZQ34</accession>
<reference evidence="3 4" key="1">
    <citation type="submission" date="2018-08" db="EMBL/GenBank/DDBJ databases">
        <title>Sequencing the genomes of 1000 actinobacteria strains.</title>
        <authorList>
            <person name="Klenk H.-P."/>
        </authorList>
    </citation>
    <scope>NUCLEOTIDE SEQUENCE [LARGE SCALE GENOMIC DNA]</scope>
    <source>
        <strain evidence="3 4">DSM 44099</strain>
    </source>
</reference>
<dbReference type="Proteomes" id="UP000256913">
    <property type="component" value="Unassembled WGS sequence"/>
</dbReference>
<dbReference type="InterPro" id="IPR019965">
    <property type="entry name" value="PPOX_F420-dep_Rv2061_put"/>
</dbReference>
<dbReference type="RefSeq" id="WP_116070649.1">
    <property type="nucleotide sequence ID" value="NZ_BONB01000023.1"/>
</dbReference>
<sequence length="126" mass="13956">MSVIDEIGRSKHVSLETYRRDGTGVSTPVWHVVDGNQLYVVSEAKAWKVKRVRNTGRAKVTVCDIRGRIKPGAATAEGPARLLDETETAAARTMLARKYVMSRAGNWFARLLRLKRPPLIGIAVTL</sequence>
<dbReference type="PANTHER" id="PTHR35176:SF11">
    <property type="entry name" value="PYRIDOXAMINE 5'-PHOSPHATE OXIDASE FAMILY PROTEIN"/>
    <property type="match status" value="1"/>
</dbReference>
<dbReference type="EMBL" id="QUMQ01000001">
    <property type="protein sequence ID" value="REF99478.1"/>
    <property type="molecule type" value="Genomic_DNA"/>
</dbReference>
<dbReference type="Gene3D" id="2.30.110.10">
    <property type="entry name" value="Electron Transport, Fmn-binding Protein, Chain A"/>
    <property type="match status" value="1"/>
</dbReference>
<feature type="domain" description="Pyridoxamine 5'-phosphate oxidase N-terminal" evidence="2">
    <location>
        <begin position="8"/>
        <end position="91"/>
    </location>
</feature>